<keyword evidence="2" id="KW-1133">Transmembrane helix</keyword>
<sequence length="177" mass="18980">MSQDTHSVTDGVIITRPPPLAVGPPPIHLLKLAASVTIPLGYPSTHFGKACHCNASSSSSSSSSSSFFFFFFFFFNFISILFCWLFFRLTWSAKVGEIRDAHSGHSKMPHTRSTNDNAFPTHSTTHSTVPSPIDSVNSPSCADSITPVTSPHITSPHLTSAQLSSAQLGSAHFAVDS</sequence>
<evidence type="ECO:0000256" key="1">
    <source>
        <dbReference type="SAM" id="MobiDB-lite"/>
    </source>
</evidence>
<proteinExistence type="predicted"/>
<comment type="caution">
    <text evidence="3">The sequence shown here is derived from an EMBL/GenBank/DDBJ whole genome shotgun (WGS) entry which is preliminary data.</text>
</comment>
<keyword evidence="4" id="KW-1185">Reference proteome</keyword>
<dbReference type="Proteomes" id="UP001651158">
    <property type="component" value="Unassembled WGS sequence"/>
</dbReference>
<feature type="region of interest" description="Disordered" evidence="1">
    <location>
        <begin position="102"/>
        <end position="138"/>
    </location>
</feature>
<gene>
    <name evidence="3" type="ORF">TcWFU_005698</name>
</gene>
<keyword evidence="2" id="KW-0472">Membrane</keyword>
<evidence type="ECO:0000256" key="2">
    <source>
        <dbReference type="SAM" id="Phobius"/>
    </source>
</evidence>
<keyword evidence="2" id="KW-0812">Transmembrane</keyword>
<evidence type="ECO:0000313" key="4">
    <source>
        <dbReference type="Proteomes" id="UP001651158"/>
    </source>
</evidence>
<feature type="compositionally biased region" description="Low complexity" evidence="1">
    <location>
        <begin position="120"/>
        <end position="132"/>
    </location>
</feature>
<reference evidence="3 4" key="1">
    <citation type="journal article" date="2022" name="Front. Cell. Infect. Microbiol.">
        <title>The Genomes of Two Strains of Taenia crassiceps the Animal Model for the Study of Human Cysticercosis.</title>
        <authorList>
            <person name="Bobes R.J."/>
            <person name="Estrada K."/>
            <person name="Rios-Valencia D.G."/>
            <person name="Calderon-Gallegos A."/>
            <person name="de la Torre P."/>
            <person name="Carrero J.C."/>
            <person name="Sanchez-Flores A."/>
            <person name="Laclette J.P."/>
        </authorList>
    </citation>
    <scope>NUCLEOTIDE SEQUENCE [LARGE SCALE GENOMIC DNA]</scope>
    <source>
        <strain evidence="3">WFUcys</strain>
    </source>
</reference>
<accession>A0ABR4PZC7</accession>
<organism evidence="3 4">
    <name type="scientific">Taenia crassiceps</name>
    <dbReference type="NCBI Taxonomy" id="6207"/>
    <lineage>
        <taxon>Eukaryota</taxon>
        <taxon>Metazoa</taxon>
        <taxon>Spiralia</taxon>
        <taxon>Lophotrochozoa</taxon>
        <taxon>Platyhelminthes</taxon>
        <taxon>Cestoda</taxon>
        <taxon>Eucestoda</taxon>
        <taxon>Cyclophyllidea</taxon>
        <taxon>Taeniidae</taxon>
        <taxon>Taenia</taxon>
    </lineage>
</organism>
<protein>
    <submittedName>
        <fullName evidence="3">Uncharacterized protein</fullName>
    </submittedName>
</protein>
<feature type="transmembrane region" description="Helical" evidence="2">
    <location>
        <begin position="67"/>
        <end position="87"/>
    </location>
</feature>
<evidence type="ECO:0000313" key="3">
    <source>
        <dbReference type="EMBL" id="KAL5102734.1"/>
    </source>
</evidence>
<dbReference type="EMBL" id="JAKROA010000027">
    <property type="protein sequence ID" value="KAL5102734.1"/>
    <property type="molecule type" value="Genomic_DNA"/>
</dbReference>
<name>A0ABR4PZC7_9CEST</name>